<reference evidence="2 3" key="1">
    <citation type="journal article" date="2006" name="Int. J. Syst. Evol. Microbiol.">
        <title>Dyella yeojuensis sp. nov., isolated from greenhouse soil in Korea.</title>
        <authorList>
            <person name="Kim B.Y."/>
            <person name="Weon H.Y."/>
            <person name="Lee K.H."/>
            <person name="Seok S.J."/>
            <person name="Kwon S.W."/>
            <person name="Go S.J."/>
            <person name="Stackebrandt E."/>
        </authorList>
    </citation>
    <scope>NUCLEOTIDE SEQUENCE [LARGE SCALE GENOMIC DNA]</scope>
    <source>
        <strain evidence="2 3">DSM 17673</strain>
    </source>
</reference>
<dbReference type="AlphaFoldDB" id="A0A7X5TPT2"/>
<dbReference type="Proteomes" id="UP000518878">
    <property type="component" value="Unassembled WGS sequence"/>
</dbReference>
<protein>
    <submittedName>
        <fullName evidence="2">RNA 2',3'-cyclic phosphodiesterase</fullName>
    </submittedName>
</protein>
<dbReference type="RefSeq" id="WP_166698502.1">
    <property type="nucleotide sequence ID" value="NZ_JAAQTL010000001.1"/>
</dbReference>
<evidence type="ECO:0000313" key="2">
    <source>
        <dbReference type="EMBL" id="NID14777.1"/>
    </source>
</evidence>
<dbReference type="PANTHER" id="PTHR35561">
    <property type="entry name" value="RNA 2',3'-CYCLIC PHOSPHODIESTERASE"/>
    <property type="match status" value="1"/>
</dbReference>
<dbReference type="GO" id="GO:0004113">
    <property type="term" value="F:2',3'-cyclic-nucleotide 3'-phosphodiesterase activity"/>
    <property type="evidence" value="ECO:0007669"/>
    <property type="project" value="InterPro"/>
</dbReference>
<dbReference type="SUPFAM" id="SSF55144">
    <property type="entry name" value="LigT-like"/>
    <property type="match status" value="1"/>
</dbReference>
<keyword evidence="3" id="KW-1185">Reference proteome</keyword>
<evidence type="ECO:0000256" key="1">
    <source>
        <dbReference type="ARBA" id="ARBA00022801"/>
    </source>
</evidence>
<dbReference type="Gene3D" id="3.90.1140.10">
    <property type="entry name" value="Cyclic phosphodiesterase"/>
    <property type="match status" value="1"/>
</dbReference>
<dbReference type="InterPro" id="IPR009097">
    <property type="entry name" value="Cyclic_Pdiesterase"/>
</dbReference>
<dbReference type="Pfam" id="PF13563">
    <property type="entry name" value="2_5_RNA_ligase2"/>
    <property type="match status" value="1"/>
</dbReference>
<dbReference type="EMBL" id="JAAQTL010000001">
    <property type="protein sequence ID" value="NID14777.1"/>
    <property type="molecule type" value="Genomic_DNA"/>
</dbReference>
<evidence type="ECO:0000313" key="3">
    <source>
        <dbReference type="Proteomes" id="UP000518878"/>
    </source>
</evidence>
<gene>
    <name evidence="2" type="ORF">HBF32_04765</name>
</gene>
<sequence>MSQHDLFGAAPAPVSAPRPARLAAQPRHTWFFALRPSMDDAHRIHALAGDLLASHGIPGKRHDPERLHITLDLVGHDVDDTVVSAACYAADTISLPFFHIRFEAAMSFTGPLVLVGGEGTEPVRKLRTELGCALADRGFKPPRAYEPHMTLCYDAQRRLAKTPIEPIGFRAEEFVLIKSHVGFSRHEVLRTWRLAG</sequence>
<proteinExistence type="predicted"/>
<organism evidence="2 3">
    <name type="scientific">Luteibacter yeojuensis</name>
    <dbReference type="NCBI Taxonomy" id="345309"/>
    <lineage>
        <taxon>Bacteria</taxon>
        <taxon>Pseudomonadati</taxon>
        <taxon>Pseudomonadota</taxon>
        <taxon>Gammaproteobacteria</taxon>
        <taxon>Lysobacterales</taxon>
        <taxon>Rhodanobacteraceae</taxon>
        <taxon>Luteibacter</taxon>
    </lineage>
</organism>
<name>A0A7X5TPT2_9GAMM</name>
<comment type="caution">
    <text evidence="2">The sequence shown here is derived from an EMBL/GenBank/DDBJ whole genome shotgun (WGS) entry which is preliminary data.</text>
</comment>
<keyword evidence="1" id="KW-0378">Hydrolase</keyword>
<dbReference type="GO" id="GO:0008664">
    <property type="term" value="F:RNA 2',3'-cyclic 3'-phosphodiesterase activity"/>
    <property type="evidence" value="ECO:0007669"/>
    <property type="project" value="InterPro"/>
</dbReference>
<dbReference type="PANTHER" id="PTHR35561:SF1">
    <property type="entry name" value="RNA 2',3'-CYCLIC PHOSPHODIESTERASE"/>
    <property type="match status" value="1"/>
</dbReference>
<dbReference type="InterPro" id="IPR004175">
    <property type="entry name" value="RNA_CPDase"/>
</dbReference>
<accession>A0A7X5TPT2</accession>